<dbReference type="InterPro" id="IPR014752">
    <property type="entry name" value="Arrestin-like_C"/>
</dbReference>
<dbReference type="Proteomes" id="UP001152759">
    <property type="component" value="Chromosome 1"/>
</dbReference>
<protein>
    <recommendedName>
        <fullName evidence="4">Vacuolar protein sorting-associated protein 26C</fullName>
    </recommendedName>
</protein>
<dbReference type="EMBL" id="OU963862">
    <property type="protein sequence ID" value="CAH0381722.1"/>
    <property type="molecule type" value="Genomic_DNA"/>
</dbReference>
<comment type="subcellular location">
    <subcellularLocation>
        <location evidence="1">Endosome</location>
    </subcellularLocation>
</comment>
<evidence type="ECO:0000256" key="1">
    <source>
        <dbReference type="ARBA" id="ARBA00004177"/>
    </source>
</evidence>
<evidence type="ECO:0000313" key="8">
    <source>
        <dbReference type="Proteomes" id="UP001152759"/>
    </source>
</evidence>
<evidence type="ECO:0000256" key="2">
    <source>
        <dbReference type="ARBA" id="ARBA00009100"/>
    </source>
</evidence>
<dbReference type="PANTHER" id="PTHR12233">
    <property type="entry name" value="VACUOLAR PROTEIN SORTING 26 RELATED"/>
    <property type="match status" value="1"/>
</dbReference>
<comment type="subunit">
    <text evidence="6">Component of the commander complex that is essential for endosomal recycling of transmembrane cargos; the commander complex is composed of the CCC subcomplex and the retriever subcomplex. Component of the heterotrimeric retriever complex consisting of VPS26C, VPS29 and VPS35L; within the complex interacts with VPS35L. Interacts with SNX17 (via C-terminus); the interaction is direct and associates SNX17 with the retriever complex. Interacts with SNX31; the interaction is direct.</text>
</comment>
<dbReference type="KEGG" id="btab:109044777"/>
<dbReference type="InterPro" id="IPR028934">
    <property type="entry name" value="Vps26-related"/>
</dbReference>
<gene>
    <name evidence="7" type="ORF">BEMITA_LOCUS1341</name>
</gene>
<dbReference type="InterPro" id="IPR014756">
    <property type="entry name" value="Ig_E-set"/>
</dbReference>
<dbReference type="FunFam" id="2.60.40.640:FF:000024">
    <property type="entry name" value="Down syndrome critical region protein 3"/>
    <property type="match status" value="1"/>
</dbReference>
<proteinExistence type="inferred from homology"/>
<name>A0A9N9ZXS3_BEMTA</name>
<dbReference type="OrthoDB" id="10263384at2759"/>
<dbReference type="GO" id="GO:0006886">
    <property type="term" value="P:intracellular protein transport"/>
    <property type="evidence" value="ECO:0007669"/>
    <property type="project" value="InterPro"/>
</dbReference>
<keyword evidence="8" id="KW-1185">Reference proteome</keyword>
<dbReference type="Gene3D" id="2.60.40.640">
    <property type="match status" value="2"/>
</dbReference>
<evidence type="ECO:0000256" key="3">
    <source>
        <dbReference type="ARBA" id="ARBA00022753"/>
    </source>
</evidence>
<comment type="similarity">
    <text evidence="2">Belongs to the VPS26 family.</text>
</comment>
<dbReference type="AlphaFoldDB" id="A0A9N9ZXS3"/>
<comment type="function">
    <text evidence="5">Component of the commander complex that is essential for endosomal recycling of transmembrane cargos; the commander complex is composed of the CCC subcomplex and the retriever subcomplex. Component of the retriever complex, which is a heterotrimeric complex related to retromer cargo-selective complex (CSC) and essential for retromer-independent retrieval and recycling of numerous cargos such as integrin alpha-5/beta-1 (ITGA5:ITGB1). The recruitment of the retriever complex to the endosomal membrane involves CCC and WASH complexes. In the endosomes, drives the retriever and recycling of NxxY-motif-containing cargo proteins by coupling to SNX17, a cargo essential for the homeostatic maintenance of numerous cell surface proteins associated with processes that include cell migration, cell adhesion, nutrient supply and cell signaling.</text>
</comment>
<evidence type="ECO:0000256" key="6">
    <source>
        <dbReference type="ARBA" id="ARBA00093474"/>
    </source>
</evidence>
<evidence type="ECO:0000256" key="4">
    <source>
        <dbReference type="ARBA" id="ARBA00067597"/>
    </source>
</evidence>
<accession>A0A9N9ZXS3</accession>
<evidence type="ECO:0000313" key="7">
    <source>
        <dbReference type="EMBL" id="CAH0381722.1"/>
    </source>
</evidence>
<keyword evidence="3" id="KW-0967">Endosome</keyword>
<organism evidence="7 8">
    <name type="scientific">Bemisia tabaci</name>
    <name type="common">Sweetpotato whitefly</name>
    <name type="synonym">Aleurodes tabaci</name>
    <dbReference type="NCBI Taxonomy" id="7038"/>
    <lineage>
        <taxon>Eukaryota</taxon>
        <taxon>Metazoa</taxon>
        <taxon>Ecdysozoa</taxon>
        <taxon>Arthropoda</taxon>
        <taxon>Hexapoda</taxon>
        <taxon>Insecta</taxon>
        <taxon>Pterygota</taxon>
        <taxon>Neoptera</taxon>
        <taxon>Paraneoptera</taxon>
        <taxon>Hemiptera</taxon>
        <taxon>Sternorrhyncha</taxon>
        <taxon>Aleyrodoidea</taxon>
        <taxon>Aleyrodidae</taxon>
        <taxon>Aleyrodinae</taxon>
        <taxon>Bemisia</taxon>
    </lineage>
</organism>
<dbReference type="Pfam" id="PF03643">
    <property type="entry name" value="Vps26"/>
    <property type="match status" value="1"/>
</dbReference>
<reference evidence="7" key="1">
    <citation type="submission" date="2021-12" db="EMBL/GenBank/DDBJ databases">
        <authorList>
            <person name="King R."/>
        </authorList>
    </citation>
    <scope>NUCLEOTIDE SEQUENCE</scope>
</reference>
<evidence type="ECO:0000256" key="5">
    <source>
        <dbReference type="ARBA" id="ARBA00093280"/>
    </source>
</evidence>
<dbReference type="SUPFAM" id="SSF81296">
    <property type="entry name" value="E set domains"/>
    <property type="match status" value="1"/>
</dbReference>
<sequence length="295" mass="33002">MSLSLDIQLKKVSKVYQEGDTIAGAIVIESPNNVKHDGLTLSIEGAVNLRLSPKNVGYIEAFYNSAKPVQLVSYFVEVAGPGKIPSGKTEIPFEAVLKPLTNRTLYETYHGVYITVQYTLRCDLKRNFLNKDLFKEIEFFVENKPKEYAPPKPMEFSISPASLQNAHKNYIPSFKIVGHLNSTVCSVNKPFTGQLTVEHCESSIKSVELQLVRVETCGCAEGYARDPTEIQNIQIGEGNVATGLAIPIYMIFPRLFTSATLCTTNFKIEFEVNLVVVFHDDHLITENFPITLVRY</sequence>
<dbReference type="FunFam" id="2.60.40.640:FF:000009">
    <property type="entry name" value="Down syndrome critical region protein 3"/>
    <property type="match status" value="1"/>
</dbReference>
<dbReference type="GO" id="GO:0005768">
    <property type="term" value="C:endosome"/>
    <property type="evidence" value="ECO:0007669"/>
    <property type="project" value="UniProtKB-SubCell"/>
</dbReference>